<sequence length="88" mass="9458">MLKSPDPELVSIIVIDIGIGRAVSESSSLALSPTSSPLSVPFQPFDKQGFGDWNEIDSTVREADYGYWDPSPRSGGGYYSPIPHGEVS</sequence>
<evidence type="ECO:0000256" key="1">
    <source>
        <dbReference type="SAM" id="MobiDB-lite"/>
    </source>
</evidence>
<dbReference type="EMBL" id="EQ973772">
    <property type="protein sequence ID" value="EEF52667.1"/>
    <property type="molecule type" value="Genomic_DNA"/>
</dbReference>
<gene>
    <name evidence="2" type="ORF">RCOM_1596520</name>
</gene>
<dbReference type="Proteomes" id="UP000008311">
    <property type="component" value="Unassembled WGS sequence"/>
</dbReference>
<keyword evidence="3" id="KW-1185">Reference proteome</keyword>
<reference evidence="3" key="1">
    <citation type="journal article" date="2010" name="Nat. Biotechnol.">
        <title>Draft genome sequence of the oilseed species Ricinus communis.</title>
        <authorList>
            <person name="Chan A.P."/>
            <person name="Crabtree J."/>
            <person name="Zhao Q."/>
            <person name="Lorenzi H."/>
            <person name="Orvis J."/>
            <person name="Puiu D."/>
            <person name="Melake-Berhan A."/>
            <person name="Jones K.M."/>
            <person name="Redman J."/>
            <person name="Chen G."/>
            <person name="Cahoon E.B."/>
            <person name="Gedil M."/>
            <person name="Stanke M."/>
            <person name="Haas B.J."/>
            <person name="Wortman J.R."/>
            <person name="Fraser-Liggett C.M."/>
            <person name="Ravel J."/>
            <person name="Rabinowicz P.D."/>
        </authorList>
    </citation>
    <scope>NUCLEOTIDE SEQUENCE [LARGE SCALE GENOMIC DNA]</scope>
    <source>
        <strain evidence="3">cv. Hale</strain>
    </source>
</reference>
<protein>
    <submittedName>
        <fullName evidence="2">Uncharacterized protein</fullName>
    </submittedName>
</protein>
<name>B9R837_RICCO</name>
<dbReference type="AlphaFoldDB" id="B9R837"/>
<proteinExistence type="predicted"/>
<organism evidence="2 3">
    <name type="scientific">Ricinus communis</name>
    <name type="common">Castor bean</name>
    <dbReference type="NCBI Taxonomy" id="3988"/>
    <lineage>
        <taxon>Eukaryota</taxon>
        <taxon>Viridiplantae</taxon>
        <taxon>Streptophyta</taxon>
        <taxon>Embryophyta</taxon>
        <taxon>Tracheophyta</taxon>
        <taxon>Spermatophyta</taxon>
        <taxon>Magnoliopsida</taxon>
        <taxon>eudicotyledons</taxon>
        <taxon>Gunneridae</taxon>
        <taxon>Pentapetalae</taxon>
        <taxon>rosids</taxon>
        <taxon>fabids</taxon>
        <taxon>Malpighiales</taxon>
        <taxon>Euphorbiaceae</taxon>
        <taxon>Acalyphoideae</taxon>
        <taxon>Acalypheae</taxon>
        <taxon>Ricinus</taxon>
    </lineage>
</organism>
<accession>B9R837</accession>
<dbReference type="InParanoid" id="B9R837"/>
<evidence type="ECO:0000313" key="3">
    <source>
        <dbReference type="Proteomes" id="UP000008311"/>
    </source>
</evidence>
<evidence type="ECO:0000313" key="2">
    <source>
        <dbReference type="EMBL" id="EEF52667.1"/>
    </source>
</evidence>
<feature type="region of interest" description="Disordered" evidence="1">
    <location>
        <begin position="66"/>
        <end position="88"/>
    </location>
</feature>